<dbReference type="InParanoid" id="A0A420WJ82"/>
<keyword evidence="1" id="KW-0472">Membrane</keyword>
<proteinExistence type="predicted"/>
<evidence type="ECO:0000313" key="4">
    <source>
        <dbReference type="Proteomes" id="UP000282211"/>
    </source>
</evidence>
<organism evidence="3 4">
    <name type="scientific">Litorimonas taeanensis</name>
    <dbReference type="NCBI Taxonomy" id="568099"/>
    <lineage>
        <taxon>Bacteria</taxon>
        <taxon>Pseudomonadati</taxon>
        <taxon>Pseudomonadota</taxon>
        <taxon>Alphaproteobacteria</taxon>
        <taxon>Maricaulales</taxon>
        <taxon>Robiginitomaculaceae</taxon>
    </lineage>
</organism>
<feature type="transmembrane region" description="Helical" evidence="1">
    <location>
        <begin position="195"/>
        <end position="214"/>
    </location>
</feature>
<feature type="transmembrane region" description="Helical" evidence="1">
    <location>
        <begin position="275"/>
        <end position="292"/>
    </location>
</feature>
<name>A0A420WJ82_9PROT</name>
<feature type="domain" description="Acyltransferase 3" evidence="2">
    <location>
        <begin position="59"/>
        <end position="370"/>
    </location>
</feature>
<dbReference type="AlphaFoldDB" id="A0A420WJ82"/>
<protein>
    <submittedName>
        <fullName evidence="3">Peptidoglycan/LPS O-acetylase OafA/YrhL</fullName>
    </submittedName>
</protein>
<gene>
    <name evidence="3" type="ORF">DES40_0375</name>
</gene>
<feature type="transmembrane region" description="Helical" evidence="1">
    <location>
        <begin position="87"/>
        <end position="109"/>
    </location>
</feature>
<sequence length="406" mass="46515">MENMAHFLLILTSNAYQRSENRNMTHKTDISHLKPQTIWQRFVTPVQIRDGHDNFFTPLRLLMAFLVVIGHASVIANRDLNAEPHLFFDYGFSYLAVNVFFIASGFLVTKSMTYRGDIEDYSSARLLRIYPALIAHLLFVMFVIGPLSTSLPIWEYLTHSDVWKQPLLVLTFLNTDVILPGVFTGNEEQFASAPLWTLRYELIAYVLTAFVFALGLMRRKWMILAQFILPSIAWLVTKELGIFETLSGTVQNCLRFGVAYGLGATFFAYKDRIKFHLLGFIIVTLLAFLLGNTPSVEISTNLFLGYGLMLLAYMKAPKFSALQKIPDISYGVYIYHWCLLQLFFQWFPALSMWALLAIAVPVTIAISTLSWYWVEKPCLRAKIKLAQGLRFGKTRKPFNRGRILLD</sequence>
<feature type="transmembrane region" description="Helical" evidence="1">
    <location>
        <begin position="55"/>
        <end position="75"/>
    </location>
</feature>
<keyword evidence="1" id="KW-0812">Transmembrane</keyword>
<feature type="transmembrane region" description="Helical" evidence="1">
    <location>
        <begin position="129"/>
        <end position="154"/>
    </location>
</feature>
<dbReference type="InterPro" id="IPR050879">
    <property type="entry name" value="Acyltransferase_3"/>
</dbReference>
<feature type="transmembrane region" description="Helical" evidence="1">
    <location>
        <begin position="353"/>
        <end position="374"/>
    </location>
</feature>
<dbReference type="Pfam" id="PF01757">
    <property type="entry name" value="Acyl_transf_3"/>
    <property type="match status" value="1"/>
</dbReference>
<dbReference type="Proteomes" id="UP000282211">
    <property type="component" value="Unassembled WGS sequence"/>
</dbReference>
<dbReference type="PANTHER" id="PTHR23028">
    <property type="entry name" value="ACETYLTRANSFERASE"/>
    <property type="match status" value="1"/>
</dbReference>
<accession>A0A420WJ82</accession>
<keyword evidence="1" id="KW-1133">Transmembrane helix</keyword>
<dbReference type="InterPro" id="IPR002656">
    <property type="entry name" value="Acyl_transf_3_dom"/>
</dbReference>
<dbReference type="EMBL" id="RBII01000001">
    <property type="protein sequence ID" value="RKQ71067.1"/>
    <property type="molecule type" value="Genomic_DNA"/>
</dbReference>
<keyword evidence="4" id="KW-1185">Reference proteome</keyword>
<evidence type="ECO:0000256" key="1">
    <source>
        <dbReference type="SAM" id="Phobius"/>
    </source>
</evidence>
<dbReference type="GO" id="GO:0016747">
    <property type="term" value="F:acyltransferase activity, transferring groups other than amino-acyl groups"/>
    <property type="evidence" value="ECO:0007669"/>
    <property type="project" value="InterPro"/>
</dbReference>
<evidence type="ECO:0000313" key="3">
    <source>
        <dbReference type="EMBL" id="RKQ71067.1"/>
    </source>
</evidence>
<evidence type="ECO:0000259" key="2">
    <source>
        <dbReference type="Pfam" id="PF01757"/>
    </source>
</evidence>
<reference evidence="3 4" key="1">
    <citation type="submission" date="2018-10" db="EMBL/GenBank/DDBJ databases">
        <title>Genomic Encyclopedia of Type Strains, Phase IV (KMG-IV): sequencing the most valuable type-strain genomes for metagenomic binning, comparative biology and taxonomic classification.</title>
        <authorList>
            <person name="Goeker M."/>
        </authorList>
    </citation>
    <scope>NUCLEOTIDE SEQUENCE [LARGE SCALE GENOMIC DNA]</scope>
    <source>
        <strain evidence="3 4">DSM 22008</strain>
    </source>
</reference>
<comment type="caution">
    <text evidence="3">The sequence shown here is derived from an EMBL/GenBank/DDBJ whole genome shotgun (WGS) entry which is preliminary data.</text>
</comment>